<protein>
    <submittedName>
        <fullName evidence="1">Uncharacterized protein</fullName>
    </submittedName>
</protein>
<sequence length="19" mass="2212">MVVLALPLRFWAGRTKQPQ</sequence>
<dbReference type="EMBL" id="GBRH01264861">
    <property type="protein sequence ID" value="JAD33034.1"/>
    <property type="molecule type" value="Transcribed_RNA"/>
</dbReference>
<proteinExistence type="predicted"/>
<reference evidence="1" key="2">
    <citation type="journal article" date="2015" name="Data Brief">
        <title>Shoot transcriptome of the giant reed, Arundo donax.</title>
        <authorList>
            <person name="Barrero R.A."/>
            <person name="Guerrero F.D."/>
            <person name="Moolhuijzen P."/>
            <person name="Goolsby J.A."/>
            <person name="Tidwell J."/>
            <person name="Bellgard S.E."/>
            <person name="Bellgard M.I."/>
        </authorList>
    </citation>
    <scope>NUCLEOTIDE SEQUENCE</scope>
    <source>
        <tissue evidence="1">Shoot tissue taken approximately 20 cm above the soil surface</tissue>
    </source>
</reference>
<accession>A0A0A8Z0X7</accession>
<name>A0A0A8Z0X7_ARUDO</name>
<evidence type="ECO:0000313" key="1">
    <source>
        <dbReference type="EMBL" id="JAD33034.1"/>
    </source>
</evidence>
<reference evidence="1" key="1">
    <citation type="submission" date="2014-09" db="EMBL/GenBank/DDBJ databases">
        <authorList>
            <person name="Magalhaes I.L.F."/>
            <person name="Oliveira U."/>
            <person name="Santos F.R."/>
            <person name="Vidigal T.H.D.A."/>
            <person name="Brescovit A.D."/>
            <person name="Santos A.J."/>
        </authorList>
    </citation>
    <scope>NUCLEOTIDE SEQUENCE</scope>
    <source>
        <tissue evidence="1">Shoot tissue taken approximately 20 cm above the soil surface</tissue>
    </source>
</reference>
<dbReference type="AlphaFoldDB" id="A0A0A8Z0X7"/>
<organism evidence="1">
    <name type="scientific">Arundo donax</name>
    <name type="common">Giant reed</name>
    <name type="synonym">Donax arundinaceus</name>
    <dbReference type="NCBI Taxonomy" id="35708"/>
    <lineage>
        <taxon>Eukaryota</taxon>
        <taxon>Viridiplantae</taxon>
        <taxon>Streptophyta</taxon>
        <taxon>Embryophyta</taxon>
        <taxon>Tracheophyta</taxon>
        <taxon>Spermatophyta</taxon>
        <taxon>Magnoliopsida</taxon>
        <taxon>Liliopsida</taxon>
        <taxon>Poales</taxon>
        <taxon>Poaceae</taxon>
        <taxon>PACMAD clade</taxon>
        <taxon>Arundinoideae</taxon>
        <taxon>Arundineae</taxon>
        <taxon>Arundo</taxon>
    </lineage>
</organism>